<dbReference type="GO" id="GO:0005634">
    <property type="term" value="C:nucleus"/>
    <property type="evidence" value="ECO:0007669"/>
    <property type="project" value="TreeGrafter"/>
</dbReference>
<organism evidence="1 2">
    <name type="scientific">Cladonia borealis</name>
    <dbReference type="NCBI Taxonomy" id="184061"/>
    <lineage>
        <taxon>Eukaryota</taxon>
        <taxon>Fungi</taxon>
        <taxon>Dikarya</taxon>
        <taxon>Ascomycota</taxon>
        <taxon>Pezizomycotina</taxon>
        <taxon>Lecanoromycetes</taxon>
        <taxon>OSLEUM clade</taxon>
        <taxon>Lecanoromycetidae</taxon>
        <taxon>Lecanorales</taxon>
        <taxon>Lecanorineae</taxon>
        <taxon>Cladoniaceae</taxon>
        <taxon>Cladonia</taxon>
    </lineage>
</organism>
<dbReference type="AlphaFoldDB" id="A0AA39R9K2"/>
<dbReference type="Gene3D" id="3.90.1410.10">
    <property type="entry name" value="set domain protein methyltransferase, domain 1"/>
    <property type="match status" value="1"/>
</dbReference>
<dbReference type="SUPFAM" id="SSF82199">
    <property type="entry name" value="SET domain"/>
    <property type="match status" value="1"/>
</dbReference>
<sequence length="475" mass="54003">MSQEPLPIDQLPIWAELNHVDFNGVRACSVAEGKGTGLVATWECQDSETLLSVPQDLVLSFETVWIYAKSDQHLLQVLEAVGDYSRTARGAILIFLLLQLTNPRTQGKIGVLNPFTEYVRYLPKQTLLPTFWSDAEKSLLIGTSLEVALESKLKNLSDDFDLIRARTASIAWCRQYWWDAECVTRTFSDWKQVDALYRSRALDLPGTGHAVVPCIDMANHASGDETTAFYATAPDGSAVLCLRPGKKVYPGDEITISYGDGKGACEMLYSYGFIEDTMISAKELFLEFDIPDDDPLRKLKRQVAKVPPGFRLYLQTQDDKTGWEGAFVWLCCINEEDGLEFKELQDSNGERELQASWKDQDISDFESFQETLKNGPTWDIYQLRATVLLYERVTQQLLRLENSEEYVQELWESEDLDDNVYDKAMKLRDLEQTLLLQAFEGFDTKKLQLQESSVVKEYLVFANAGEKQVPEDDFS</sequence>
<reference evidence="1" key="1">
    <citation type="submission" date="2023-03" db="EMBL/GenBank/DDBJ databases">
        <title>Complete genome of Cladonia borealis.</title>
        <authorList>
            <person name="Park H."/>
        </authorList>
    </citation>
    <scope>NUCLEOTIDE SEQUENCE</scope>
    <source>
        <strain evidence="1">ANT050790</strain>
    </source>
</reference>
<keyword evidence="2" id="KW-1185">Reference proteome</keyword>
<protein>
    <recommendedName>
        <fullName evidence="3">SET domain-containing protein</fullName>
    </recommendedName>
</protein>
<dbReference type="CDD" id="cd10527">
    <property type="entry name" value="SET_LSMT"/>
    <property type="match status" value="1"/>
</dbReference>
<evidence type="ECO:0000313" key="2">
    <source>
        <dbReference type="Proteomes" id="UP001166286"/>
    </source>
</evidence>
<dbReference type="GO" id="GO:0016279">
    <property type="term" value="F:protein-lysine N-methyltransferase activity"/>
    <property type="evidence" value="ECO:0007669"/>
    <property type="project" value="TreeGrafter"/>
</dbReference>
<name>A0AA39R9K2_9LECA</name>
<dbReference type="Proteomes" id="UP001166286">
    <property type="component" value="Unassembled WGS sequence"/>
</dbReference>
<dbReference type="InterPro" id="IPR050600">
    <property type="entry name" value="SETD3_SETD6_MTase"/>
</dbReference>
<dbReference type="PANTHER" id="PTHR13271:SF76">
    <property type="entry name" value="SET DOMAIN-CONTAINING PROTEIN 8"/>
    <property type="match status" value="1"/>
</dbReference>
<proteinExistence type="predicted"/>
<gene>
    <name evidence="1" type="ORF">JMJ35_001862</name>
</gene>
<dbReference type="EMBL" id="JAFEKC020000003">
    <property type="protein sequence ID" value="KAK0515828.1"/>
    <property type="molecule type" value="Genomic_DNA"/>
</dbReference>
<comment type="caution">
    <text evidence="1">The sequence shown here is derived from an EMBL/GenBank/DDBJ whole genome shotgun (WGS) entry which is preliminary data.</text>
</comment>
<dbReference type="PANTHER" id="PTHR13271">
    <property type="entry name" value="UNCHARACTERIZED PUTATIVE METHYLTRANSFERASE"/>
    <property type="match status" value="1"/>
</dbReference>
<accession>A0AA39R9K2</accession>
<evidence type="ECO:0008006" key="3">
    <source>
        <dbReference type="Google" id="ProtNLM"/>
    </source>
</evidence>
<evidence type="ECO:0000313" key="1">
    <source>
        <dbReference type="EMBL" id="KAK0515828.1"/>
    </source>
</evidence>
<dbReference type="InterPro" id="IPR046341">
    <property type="entry name" value="SET_dom_sf"/>
</dbReference>